<feature type="signal peptide" evidence="3">
    <location>
        <begin position="1"/>
        <end position="23"/>
    </location>
</feature>
<feature type="coiled-coil region" evidence="1">
    <location>
        <begin position="192"/>
        <end position="219"/>
    </location>
</feature>
<gene>
    <name evidence="5" type="ORF">GS03_00565</name>
</gene>
<organism evidence="5 6">
    <name type="scientific">Flavobacterium sangjuense</name>
    <dbReference type="NCBI Taxonomy" id="2518177"/>
    <lineage>
        <taxon>Bacteria</taxon>
        <taxon>Pseudomonadati</taxon>
        <taxon>Bacteroidota</taxon>
        <taxon>Flavobacteriia</taxon>
        <taxon>Flavobacteriales</taxon>
        <taxon>Flavobacteriaceae</taxon>
        <taxon>Flavobacterium</taxon>
    </lineage>
</organism>
<dbReference type="Proteomes" id="UP000296862">
    <property type="component" value="Chromosome"/>
</dbReference>
<evidence type="ECO:0000256" key="2">
    <source>
        <dbReference type="SAM" id="Phobius"/>
    </source>
</evidence>
<dbReference type="InterPro" id="IPR025645">
    <property type="entry name" value="DUF4349"/>
</dbReference>
<dbReference type="KEGG" id="fsn:GS03_00565"/>
<feature type="chain" id="PRO_5020339832" description="DUF4349 domain-containing protein" evidence="3">
    <location>
        <begin position="24"/>
        <end position="297"/>
    </location>
</feature>
<keyword evidence="2" id="KW-0472">Membrane</keyword>
<keyword evidence="2" id="KW-0812">Transmembrane</keyword>
<evidence type="ECO:0000313" key="6">
    <source>
        <dbReference type="Proteomes" id="UP000296862"/>
    </source>
</evidence>
<feature type="domain" description="DUF4349" evidence="4">
    <location>
        <begin position="77"/>
        <end position="282"/>
    </location>
</feature>
<dbReference type="PROSITE" id="PS51257">
    <property type="entry name" value="PROKAR_LIPOPROTEIN"/>
    <property type="match status" value="1"/>
</dbReference>
<dbReference type="OrthoDB" id="5381491at2"/>
<accession>A0A4P7PS81</accession>
<proteinExistence type="predicted"/>
<evidence type="ECO:0000259" key="4">
    <source>
        <dbReference type="Pfam" id="PF14257"/>
    </source>
</evidence>
<evidence type="ECO:0000313" key="5">
    <source>
        <dbReference type="EMBL" id="QBZ97080.1"/>
    </source>
</evidence>
<dbReference type="Pfam" id="PF14257">
    <property type="entry name" value="DUF4349"/>
    <property type="match status" value="1"/>
</dbReference>
<name>A0A4P7PS81_9FLAO</name>
<evidence type="ECO:0000256" key="1">
    <source>
        <dbReference type="SAM" id="Coils"/>
    </source>
</evidence>
<evidence type="ECO:0000256" key="3">
    <source>
        <dbReference type="SAM" id="SignalP"/>
    </source>
</evidence>
<keyword evidence="2" id="KW-1133">Transmembrane helix</keyword>
<sequence length="297" mass="33631">MKTLSLICSFFILLFTACKQSNAEASANKDMMRYAAVDSVAVEADDTAAYDSYSDTKVAAVSLNMPPKEIEETIETKIIKSGNLRFQTDDLEQTYSQIQSAVKKYKALVKNDSQENNDYQFSRSINIRIPNQHFDAFIADISKGVKYFDTKEISSQDVTEEYIDVASRIKTKKILEQRYLELLKKANKVSEMLEIEGELSDIREEIEAKEGRLRYLQNKVSMSTLDITFYKPVAQGGKATVSYGGRIGNAIVSGFNSISNFFIGLLGIWPVIVTLVVVFILIRKRFKRKNKKDVIEN</sequence>
<keyword evidence="1" id="KW-0175">Coiled coil</keyword>
<dbReference type="AlphaFoldDB" id="A0A4P7PS81"/>
<protein>
    <recommendedName>
        <fullName evidence="4">DUF4349 domain-containing protein</fullName>
    </recommendedName>
</protein>
<dbReference type="RefSeq" id="WP_136151055.1">
    <property type="nucleotide sequence ID" value="NZ_CP038810.1"/>
</dbReference>
<reference evidence="5 6" key="1">
    <citation type="submission" date="2019-04" db="EMBL/GenBank/DDBJ databases">
        <title>Flavobacterium sp. GS03.</title>
        <authorList>
            <person name="Kim H."/>
        </authorList>
    </citation>
    <scope>NUCLEOTIDE SEQUENCE [LARGE SCALE GENOMIC DNA]</scope>
    <source>
        <strain evidence="5 6">GS03</strain>
    </source>
</reference>
<keyword evidence="6" id="KW-1185">Reference proteome</keyword>
<dbReference type="EMBL" id="CP038810">
    <property type="protein sequence ID" value="QBZ97080.1"/>
    <property type="molecule type" value="Genomic_DNA"/>
</dbReference>
<feature type="transmembrane region" description="Helical" evidence="2">
    <location>
        <begin position="261"/>
        <end position="282"/>
    </location>
</feature>
<keyword evidence="3" id="KW-0732">Signal</keyword>